<dbReference type="Gene3D" id="3.80.10.10">
    <property type="entry name" value="Ribonuclease Inhibitor"/>
    <property type="match status" value="3"/>
</dbReference>
<comment type="subcellular location">
    <subcellularLocation>
        <location evidence="1">Cell membrane</location>
    </subcellularLocation>
    <subcellularLocation>
        <location evidence="10">Endomembrane system</location>
        <topology evidence="10">Single-pass membrane protein</topology>
    </subcellularLocation>
</comment>
<dbReference type="Pfam" id="PF13516">
    <property type="entry name" value="LRR_6"/>
    <property type="match status" value="1"/>
</dbReference>
<keyword evidence="12" id="KW-1185">Reference proteome</keyword>
<keyword evidence="5" id="KW-0812">Transmembrane</keyword>
<dbReference type="InterPro" id="IPR051502">
    <property type="entry name" value="RLP_Defense_Trigger"/>
</dbReference>
<dbReference type="GO" id="GO:0005886">
    <property type="term" value="C:plasma membrane"/>
    <property type="evidence" value="ECO:0007669"/>
    <property type="project" value="UniProtKB-SubCell"/>
</dbReference>
<keyword evidence="4" id="KW-0433">Leucine-rich repeat</keyword>
<evidence type="ECO:0000256" key="6">
    <source>
        <dbReference type="ARBA" id="ARBA00022729"/>
    </source>
</evidence>
<evidence type="ECO:0000313" key="11">
    <source>
        <dbReference type="EMBL" id="KAF2317089.1"/>
    </source>
</evidence>
<dbReference type="GO" id="GO:0012505">
    <property type="term" value="C:endomembrane system"/>
    <property type="evidence" value="ECO:0007669"/>
    <property type="project" value="UniProtKB-SubCell"/>
</dbReference>
<evidence type="ECO:0000256" key="1">
    <source>
        <dbReference type="ARBA" id="ARBA00004236"/>
    </source>
</evidence>
<dbReference type="PRINTS" id="PR00019">
    <property type="entry name" value="LEURICHRPT"/>
</dbReference>
<dbReference type="InterPro" id="IPR001611">
    <property type="entry name" value="Leu-rich_rpt"/>
</dbReference>
<evidence type="ECO:0000256" key="8">
    <source>
        <dbReference type="ARBA" id="ARBA00022989"/>
    </source>
</evidence>
<gene>
    <name evidence="11" type="ORF">GH714_011688</name>
</gene>
<evidence type="ECO:0000256" key="7">
    <source>
        <dbReference type="ARBA" id="ARBA00022737"/>
    </source>
</evidence>
<evidence type="ECO:0000256" key="3">
    <source>
        <dbReference type="ARBA" id="ARBA00022475"/>
    </source>
</evidence>
<protein>
    <recommendedName>
        <fullName evidence="13">Leucine-rich repeat-containing N-terminal plant-type domain-containing protein</fullName>
    </recommendedName>
</protein>
<keyword evidence="6" id="KW-0732">Signal</keyword>
<dbReference type="Pfam" id="PF00560">
    <property type="entry name" value="LRR_1"/>
    <property type="match status" value="1"/>
</dbReference>
<sequence>MATGAADVTLRRVFDGSISIHDVEIDRRPYHRNCDCALHKFNGVCWNACSRPRNVSFPKKQALAHCSLSFAASKFSSQSSILSDYAGVEIFCCPVFSCLPHLKDLEYIALDWSIINDNILQSIGVMSSLKKLSLRGCELNDTKFLNQGLPHLKDLEYLALDWSIINNNILQSIGVMSSLKKLSLRSCELNDTKFLNQGVCKLKQLQELDISDNEISDRNIFAELRYMDLSSNDFNGSIPSSFGNMSFLRSLDLSNNSLSSTIPKHLTMDCVSLREVYLSKNQLQGSLEDAFCDCPELVVLDLSHNNMIGSIPSWIGRFSQLSYIILGHNNN</sequence>
<comment type="caution">
    <text evidence="11">The sequence shown here is derived from an EMBL/GenBank/DDBJ whole genome shotgun (WGS) entry which is preliminary data.</text>
</comment>
<dbReference type="PANTHER" id="PTHR48062:SF52">
    <property type="entry name" value="RECEPTOR-LIKE PROTEIN 8-RELATED"/>
    <property type="match status" value="1"/>
</dbReference>
<organism evidence="11 12">
    <name type="scientific">Hevea brasiliensis</name>
    <name type="common">Para rubber tree</name>
    <name type="synonym">Siphonia brasiliensis</name>
    <dbReference type="NCBI Taxonomy" id="3981"/>
    <lineage>
        <taxon>Eukaryota</taxon>
        <taxon>Viridiplantae</taxon>
        <taxon>Streptophyta</taxon>
        <taxon>Embryophyta</taxon>
        <taxon>Tracheophyta</taxon>
        <taxon>Spermatophyta</taxon>
        <taxon>Magnoliopsida</taxon>
        <taxon>eudicotyledons</taxon>
        <taxon>Gunneridae</taxon>
        <taxon>Pentapetalae</taxon>
        <taxon>rosids</taxon>
        <taxon>fabids</taxon>
        <taxon>Malpighiales</taxon>
        <taxon>Euphorbiaceae</taxon>
        <taxon>Crotonoideae</taxon>
        <taxon>Micrandreae</taxon>
        <taxon>Hevea</taxon>
    </lineage>
</organism>
<evidence type="ECO:0008006" key="13">
    <source>
        <dbReference type="Google" id="ProtNLM"/>
    </source>
</evidence>
<evidence type="ECO:0000313" key="12">
    <source>
        <dbReference type="Proteomes" id="UP000467840"/>
    </source>
</evidence>
<name>A0A6A6MZ32_HEVBR</name>
<keyword evidence="9" id="KW-0472">Membrane</keyword>
<dbReference type="EMBL" id="JAAGAX010000004">
    <property type="protein sequence ID" value="KAF2317089.1"/>
    <property type="molecule type" value="Genomic_DNA"/>
</dbReference>
<dbReference type="PANTHER" id="PTHR48062">
    <property type="entry name" value="RECEPTOR-LIKE PROTEIN 14"/>
    <property type="match status" value="1"/>
</dbReference>
<dbReference type="InterPro" id="IPR032675">
    <property type="entry name" value="LRR_dom_sf"/>
</dbReference>
<keyword evidence="7" id="KW-0677">Repeat</keyword>
<dbReference type="AlphaFoldDB" id="A0A6A6MZ32"/>
<reference evidence="11 12" key="1">
    <citation type="journal article" date="2020" name="Mol. Plant">
        <title>The Chromosome-Based Rubber Tree Genome Provides New Insights into Spurge Genome Evolution and Rubber Biosynthesis.</title>
        <authorList>
            <person name="Liu J."/>
            <person name="Shi C."/>
            <person name="Shi C.C."/>
            <person name="Li W."/>
            <person name="Zhang Q.J."/>
            <person name="Zhang Y."/>
            <person name="Li K."/>
            <person name="Lu H.F."/>
            <person name="Shi C."/>
            <person name="Zhu S.T."/>
            <person name="Xiao Z.Y."/>
            <person name="Nan H."/>
            <person name="Yue Y."/>
            <person name="Zhu X.G."/>
            <person name="Wu Y."/>
            <person name="Hong X.N."/>
            <person name="Fan G.Y."/>
            <person name="Tong Y."/>
            <person name="Zhang D."/>
            <person name="Mao C.L."/>
            <person name="Liu Y.L."/>
            <person name="Hao S.J."/>
            <person name="Liu W.Q."/>
            <person name="Lv M.Q."/>
            <person name="Zhang H.B."/>
            <person name="Liu Y."/>
            <person name="Hu-Tang G.R."/>
            <person name="Wang J.P."/>
            <person name="Wang J.H."/>
            <person name="Sun Y.H."/>
            <person name="Ni S.B."/>
            <person name="Chen W.B."/>
            <person name="Zhang X.C."/>
            <person name="Jiao Y.N."/>
            <person name="Eichler E.E."/>
            <person name="Li G.H."/>
            <person name="Liu X."/>
            <person name="Gao L.Z."/>
        </authorList>
    </citation>
    <scope>NUCLEOTIDE SEQUENCE [LARGE SCALE GENOMIC DNA]</scope>
    <source>
        <strain evidence="12">cv. GT1</strain>
        <tissue evidence="11">Leaf</tissue>
    </source>
</reference>
<keyword evidence="3" id="KW-1003">Cell membrane</keyword>
<accession>A0A6A6MZ32</accession>
<evidence type="ECO:0000256" key="5">
    <source>
        <dbReference type="ARBA" id="ARBA00022692"/>
    </source>
</evidence>
<dbReference type="SUPFAM" id="SSF52047">
    <property type="entry name" value="RNI-like"/>
    <property type="match status" value="1"/>
</dbReference>
<comment type="similarity">
    <text evidence="2">Belongs to the RLP family.</text>
</comment>
<keyword evidence="8" id="KW-1133">Transmembrane helix</keyword>
<evidence type="ECO:0000256" key="9">
    <source>
        <dbReference type="ARBA" id="ARBA00023136"/>
    </source>
</evidence>
<dbReference type="Pfam" id="PF13855">
    <property type="entry name" value="LRR_8"/>
    <property type="match status" value="1"/>
</dbReference>
<evidence type="ECO:0000256" key="4">
    <source>
        <dbReference type="ARBA" id="ARBA00022614"/>
    </source>
</evidence>
<evidence type="ECO:0000256" key="2">
    <source>
        <dbReference type="ARBA" id="ARBA00009592"/>
    </source>
</evidence>
<dbReference type="Proteomes" id="UP000467840">
    <property type="component" value="Chromosome 6"/>
</dbReference>
<proteinExistence type="inferred from homology"/>
<evidence type="ECO:0000256" key="10">
    <source>
        <dbReference type="ARBA" id="ARBA00037847"/>
    </source>
</evidence>